<dbReference type="GO" id="GO:0005524">
    <property type="term" value="F:ATP binding"/>
    <property type="evidence" value="ECO:0007669"/>
    <property type="project" value="UniProtKB-KW"/>
</dbReference>
<proteinExistence type="inferred from homology"/>
<dbReference type="Pfam" id="PF17862">
    <property type="entry name" value="AAA_lid_3"/>
    <property type="match status" value="1"/>
</dbReference>
<dbReference type="Pfam" id="PF00004">
    <property type="entry name" value="AAA"/>
    <property type="match status" value="1"/>
</dbReference>
<reference evidence="9" key="1">
    <citation type="journal article" date="2016" name="Proc. Natl. Acad. Sci. U.S.A.">
        <title>Comparative genomics of biotechnologically important yeasts.</title>
        <authorList>
            <person name="Riley R."/>
            <person name="Haridas S."/>
            <person name="Wolfe K.H."/>
            <person name="Lopes M.R."/>
            <person name="Hittinger C.T."/>
            <person name="Goeker M."/>
            <person name="Salamov A.A."/>
            <person name="Wisecaver J.H."/>
            <person name="Long T.M."/>
            <person name="Calvey C.H."/>
            <person name="Aerts A.L."/>
            <person name="Barry K.W."/>
            <person name="Choi C."/>
            <person name="Clum A."/>
            <person name="Coughlan A.Y."/>
            <person name="Deshpande S."/>
            <person name="Douglass A.P."/>
            <person name="Hanson S.J."/>
            <person name="Klenk H.-P."/>
            <person name="LaButti K.M."/>
            <person name="Lapidus A."/>
            <person name="Lindquist E.A."/>
            <person name="Lipzen A.M."/>
            <person name="Meier-Kolthoff J.P."/>
            <person name="Ohm R.A."/>
            <person name="Otillar R.P."/>
            <person name="Pangilinan J.L."/>
            <person name="Peng Y."/>
            <person name="Rokas A."/>
            <person name="Rosa C.A."/>
            <person name="Scheuner C."/>
            <person name="Sibirny A.A."/>
            <person name="Slot J.C."/>
            <person name="Stielow J.B."/>
            <person name="Sun H."/>
            <person name="Kurtzman C.P."/>
            <person name="Blackwell M."/>
            <person name="Grigoriev I.V."/>
            <person name="Jeffries T.W."/>
        </authorList>
    </citation>
    <scope>NUCLEOTIDE SEQUENCE [LARGE SCALE GENOMIC DNA]</scope>
    <source>
        <strain evidence="9">NRRL Y-1626</strain>
    </source>
</reference>
<dbReference type="Gene3D" id="3.40.50.300">
    <property type="entry name" value="P-loop containing nucleotide triphosphate hydrolases"/>
    <property type="match status" value="1"/>
</dbReference>
<dbReference type="PANTHER" id="PTHR45644">
    <property type="entry name" value="AAA ATPASE, PUTATIVE (AFU_ORTHOLOGUE AFUA_2G12920)-RELATED-RELATED"/>
    <property type="match status" value="1"/>
</dbReference>
<keyword evidence="4 6" id="KW-0067">ATP-binding</keyword>
<keyword evidence="3" id="KW-0472">Membrane</keyword>
<dbReference type="GO" id="GO:0140570">
    <property type="term" value="P:extraction of mislocalized protein from mitochondrial outer membrane"/>
    <property type="evidence" value="ECO:0007669"/>
    <property type="project" value="TreeGrafter"/>
</dbReference>
<dbReference type="SUPFAM" id="SSF52540">
    <property type="entry name" value="P-loop containing nucleoside triphosphate hydrolases"/>
    <property type="match status" value="1"/>
</dbReference>
<evidence type="ECO:0000256" key="6">
    <source>
        <dbReference type="RuleBase" id="RU003651"/>
    </source>
</evidence>
<comment type="subcellular location">
    <subcellularLocation>
        <location evidence="1">Mitochondrion outer membrane</location>
        <topology evidence="1">Single-pass membrane protein</topology>
    </subcellularLocation>
</comment>
<dbReference type="InterPro" id="IPR027417">
    <property type="entry name" value="P-loop_NTPase"/>
</dbReference>
<dbReference type="OrthoDB" id="10254455at2759"/>
<dbReference type="InterPro" id="IPR003593">
    <property type="entry name" value="AAA+_ATPase"/>
</dbReference>
<protein>
    <submittedName>
        <fullName evidence="8">AAA-domain-containing protein</fullName>
    </submittedName>
</protein>
<evidence type="ECO:0000313" key="9">
    <source>
        <dbReference type="Proteomes" id="UP000092321"/>
    </source>
</evidence>
<keyword evidence="9" id="KW-1185">Reference proteome</keyword>
<dbReference type="SMART" id="SM00382">
    <property type="entry name" value="AAA"/>
    <property type="match status" value="1"/>
</dbReference>
<comment type="similarity">
    <text evidence="6">Belongs to the AAA ATPase family.</text>
</comment>
<name>A0A1B7TGF7_9ASCO</name>
<dbReference type="AlphaFoldDB" id="A0A1B7TGF7"/>
<evidence type="ECO:0000256" key="2">
    <source>
        <dbReference type="ARBA" id="ARBA00022741"/>
    </source>
</evidence>
<dbReference type="GO" id="GO:0005741">
    <property type="term" value="C:mitochondrial outer membrane"/>
    <property type="evidence" value="ECO:0007669"/>
    <property type="project" value="UniProtKB-SubCell"/>
</dbReference>
<feature type="domain" description="AAA+ ATPase" evidence="7">
    <location>
        <begin position="142"/>
        <end position="278"/>
    </location>
</feature>
<dbReference type="InterPro" id="IPR041569">
    <property type="entry name" value="AAA_lid_3"/>
</dbReference>
<keyword evidence="3" id="KW-1000">Mitochondrion outer membrane</keyword>
<accession>A0A1B7TGF7</accession>
<dbReference type="EMBL" id="LXPE01000006">
    <property type="protein sequence ID" value="OBA27778.1"/>
    <property type="molecule type" value="Genomic_DNA"/>
</dbReference>
<dbReference type="PANTHER" id="PTHR45644:SF3">
    <property type="entry name" value="FI08533P-RELATED"/>
    <property type="match status" value="1"/>
</dbReference>
<evidence type="ECO:0000313" key="8">
    <source>
        <dbReference type="EMBL" id="OBA27778.1"/>
    </source>
</evidence>
<dbReference type="InterPro" id="IPR051701">
    <property type="entry name" value="Mito_OM_Translocase_MSP1"/>
</dbReference>
<evidence type="ECO:0000256" key="3">
    <source>
        <dbReference type="ARBA" id="ARBA00022787"/>
    </source>
</evidence>
<evidence type="ECO:0000256" key="1">
    <source>
        <dbReference type="ARBA" id="ARBA00004572"/>
    </source>
</evidence>
<dbReference type="Proteomes" id="UP000092321">
    <property type="component" value="Unassembled WGS sequence"/>
</dbReference>
<dbReference type="InterPro" id="IPR003960">
    <property type="entry name" value="ATPase_AAA_CS"/>
</dbReference>
<organism evidence="8 9">
    <name type="scientific">Hanseniaspora valbyensis NRRL Y-1626</name>
    <dbReference type="NCBI Taxonomy" id="766949"/>
    <lineage>
        <taxon>Eukaryota</taxon>
        <taxon>Fungi</taxon>
        <taxon>Dikarya</taxon>
        <taxon>Ascomycota</taxon>
        <taxon>Saccharomycotina</taxon>
        <taxon>Saccharomycetes</taxon>
        <taxon>Saccharomycodales</taxon>
        <taxon>Saccharomycodaceae</taxon>
        <taxon>Hanseniaspora</taxon>
    </lineage>
</organism>
<comment type="caution">
    <text evidence="8">The sequence shown here is derived from an EMBL/GenBank/DDBJ whole genome shotgun (WGS) entry which is preliminary data.</text>
</comment>
<gene>
    <name evidence="8" type="ORF">HANVADRAFT_51899</name>
</gene>
<evidence type="ECO:0000256" key="4">
    <source>
        <dbReference type="ARBA" id="ARBA00022840"/>
    </source>
</evidence>
<evidence type="ECO:0000256" key="5">
    <source>
        <dbReference type="ARBA" id="ARBA00023128"/>
    </source>
</evidence>
<dbReference type="PROSITE" id="PS00674">
    <property type="entry name" value="AAA"/>
    <property type="match status" value="1"/>
</dbReference>
<dbReference type="Gene3D" id="1.10.8.60">
    <property type="match status" value="1"/>
</dbReference>
<keyword evidence="2 6" id="KW-0547">Nucleotide-binding</keyword>
<keyword evidence="5" id="KW-0496">Mitochondrion</keyword>
<sequence length="365" mass="40655">MGFSIDMKRVTELSIIAGTIVSCYYLMTMPSPESIGAGLDKDSQKKSDHNITRILQKRPDLYNQLRGLNSYEKKVLADVLIAEEINVRFKDVGGLDNIIEDLKETVIYPLVNGVPETNGNFEEEEDEDDQLAHLYKSGLLEAPKGVLLYGPPGSGKSLTAKCLAGESHATFINVKISTLLSSYYGESNKLIKALFSIATKLKPTIIFIDEIDALFRKRSTQDHEVSSTIKSEFLSLLDGLESGGGILMMGATNRRLDIDEAFLRRMPKQYHIELPNLKARIKILNILLNKIELDPQSITTVKLAKFTPGYSGSDLKEMCRDAVANAARDFRQGNRKSKKLRPLTINDFTLNYANLPGSFENLSLD</sequence>
<evidence type="ECO:0000259" key="7">
    <source>
        <dbReference type="SMART" id="SM00382"/>
    </source>
</evidence>
<dbReference type="InterPro" id="IPR003959">
    <property type="entry name" value="ATPase_AAA_core"/>
</dbReference>
<dbReference type="GO" id="GO:0016887">
    <property type="term" value="F:ATP hydrolysis activity"/>
    <property type="evidence" value="ECO:0007669"/>
    <property type="project" value="InterPro"/>
</dbReference>